<dbReference type="Proteomes" id="UP000033622">
    <property type="component" value="Unassembled WGS sequence"/>
</dbReference>
<dbReference type="PATRIC" id="fig|1359155.3.peg.1357"/>
<reference evidence="1 2" key="1">
    <citation type="submission" date="2015-01" db="EMBL/GenBank/DDBJ databases">
        <title>Genome Sequencing of Rickettsiales.</title>
        <authorList>
            <person name="Daugherty S.C."/>
            <person name="Su Q."/>
            <person name="Abolude K."/>
            <person name="Beier-Sexton M."/>
            <person name="Carlyon J.A."/>
            <person name="Carter R."/>
            <person name="Day N.P."/>
            <person name="Dumler S.J."/>
            <person name="Dyachenko V."/>
            <person name="Godinez A."/>
            <person name="Kurtti T.J."/>
            <person name="Lichay M."/>
            <person name="Mullins K.E."/>
            <person name="Ott S."/>
            <person name="Pappas-Brown V."/>
            <person name="Paris D.H."/>
            <person name="Patel P."/>
            <person name="Richards A.L."/>
            <person name="Sadzewicz L."/>
            <person name="Sears K."/>
            <person name="Seidman D."/>
            <person name="Sengamalay N."/>
            <person name="Stenos J."/>
            <person name="Tallon L.J."/>
            <person name="Vincent G."/>
            <person name="Fraser C.M."/>
            <person name="Munderloh U."/>
            <person name="Dunning-Hotopp J.C."/>
        </authorList>
    </citation>
    <scope>NUCLEOTIDE SEQUENCE [LARGE SCALE GENOMIC DNA]</scope>
    <source>
        <strain evidence="1 2">ApWI1</strain>
    </source>
</reference>
<accession>A0A0F3PY01</accession>
<dbReference type="EMBL" id="LAOF01000001">
    <property type="protein sequence ID" value="KJV85260.1"/>
    <property type="molecule type" value="Genomic_DNA"/>
</dbReference>
<organism evidence="1 2">
    <name type="scientific">Anaplasma phagocytophilum str. ApWI1</name>
    <dbReference type="NCBI Taxonomy" id="1359155"/>
    <lineage>
        <taxon>Bacteria</taxon>
        <taxon>Pseudomonadati</taxon>
        <taxon>Pseudomonadota</taxon>
        <taxon>Alphaproteobacteria</taxon>
        <taxon>Rickettsiales</taxon>
        <taxon>Anaplasmataceae</taxon>
        <taxon>Anaplasma</taxon>
        <taxon>phagocytophilum group</taxon>
    </lineage>
</organism>
<proteinExistence type="predicted"/>
<comment type="caution">
    <text evidence="1">The sequence shown here is derived from an EMBL/GenBank/DDBJ whole genome shotgun (WGS) entry which is preliminary data.</text>
</comment>
<evidence type="ECO:0000313" key="2">
    <source>
        <dbReference type="Proteomes" id="UP000033622"/>
    </source>
</evidence>
<sequence>MAEVLDLTASNNTASLDTFTKIYNAEIHMTKSLPEYSEPFCLDYVFHYSTE</sequence>
<dbReference type="AlphaFoldDB" id="A0A0F3PY01"/>
<name>A0A0F3PY01_ANAPH</name>
<evidence type="ECO:0000313" key="1">
    <source>
        <dbReference type="EMBL" id="KJV85260.1"/>
    </source>
</evidence>
<protein>
    <submittedName>
        <fullName evidence="1">Uncharacterized protein</fullName>
    </submittedName>
</protein>
<gene>
    <name evidence="1" type="ORF">APHWI1_1339</name>
</gene>